<keyword evidence="2" id="KW-0479">Metal-binding</keyword>
<dbReference type="Gene3D" id="2.102.10.10">
    <property type="entry name" value="Rieske [2Fe-2S] iron-sulphur domain"/>
    <property type="match status" value="1"/>
</dbReference>
<dbReference type="RefSeq" id="WP_339600152.1">
    <property type="nucleotide sequence ID" value="NZ_JBBHLC010000065.1"/>
</dbReference>
<organism evidence="6 7">
    <name type="scientific">Pseudomonas farsensis</name>
    <dbReference type="NCBI Taxonomy" id="2745492"/>
    <lineage>
        <taxon>Bacteria</taxon>
        <taxon>Pseudomonadati</taxon>
        <taxon>Pseudomonadota</taxon>
        <taxon>Gammaproteobacteria</taxon>
        <taxon>Pseudomonadales</taxon>
        <taxon>Pseudomonadaceae</taxon>
        <taxon>Pseudomonas</taxon>
    </lineage>
</organism>
<accession>A0ABU8QWW6</accession>
<keyword evidence="7" id="KW-1185">Reference proteome</keyword>
<dbReference type="PANTHER" id="PTHR40261">
    <property type="match status" value="1"/>
</dbReference>
<name>A0ABU8QWW6_9PSED</name>
<dbReference type="SUPFAM" id="SSF50022">
    <property type="entry name" value="ISP domain"/>
    <property type="match status" value="1"/>
</dbReference>
<evidence type="ECO:0000313" key="6">
    <source>
        <dbReference type="EMBL" id="MEJ5865162.1"/>
    </source>
</evidence>
<reference evidence="6 7" key="1">
    <citation type="submission" date="2024-02" db="EMBL/GenBank/DDBJ databases">
        <title>Identification of pathogenicity and growth-promoting function of Pseudomonas putida variant.</title>
        <authorList>
            <person name="Sun J."/>
        </authorList>
    </citation>
    <scope>NUCLEOTIDE SEQUENCE [LARGE SCALE GENOMIC DNA]</scope>
    <source>
        <strain evidence="6 7">A03</strain>
    </source>
</reference>
<evidence type="ECO:0000256" key="1">
    <source>
        <dbReference type="ARBA" id="ARBA00022714"/>
    </source>
</evidence>
<dbReference type="CDD" id="cd03467">
    <property type="entry name" value="Rieske"/>
    <property type="match status" value="1"/>
</dbReference>
<dbReference type="InterPro" id="IPR036922">
    <property type="entry name" value="Rieske_2Fe-2S_sf"/>
</dbReference>
<evidence type="ECO:0000256" key="2">
    <source>
        <dbReference type="ARBA" id="ARBA00022723"/>
    </source>
</evidence>
<evidence type="ECO:0000256" key="3">
    <source>
        <dbReference type="ARBA" id="ARBA00023004"/>
    </source>
</evidence>
<feature type="domain" description="Rieske" evidence="5">
    <location>
        <begin position="2"/>
        <end position="103"/>
    </location>
</feature>
<dbReference type="PROSITE" id="PS51296">
    <property type="entry name" value="RIESKE"/>
    <property type="match status" value="1"/>
</dbReference>
<comment type="caution">
    <text evidence="6">The sequence shown here is derived from an EMBL/GenBank/DDBJ whole genome shotgun (WGS) entry which is preliminary data.</text>
</comment>
<keyword evidence="3" id="KW-0408">Iron</keyword>
<dbReference type="Proteomes" id="UP001380290">
    <property type="component" value="Unassembled WGS sequence"/>
</dbReference>
<protein>
    <submittedName>
        <fullName evidence="6">Rieske (2Fe-2S) protein</fullName>
    </submittedName>
</protein>
<dbReference type="PANTHER" id="PTHR40261:SF1">
    <property type="entry name" value="RIESKE DOMAIN-CONTAINING PROTEIN"/>
    <property type="match status" value="1"/>
</dbReference>
<keyword evidence="4" id="KW-0411">Iron-sulfur</keyword>
<evidence type="ECO:0000256" key="4">
    <source>
        <dbReference type="ARBA" id="ARBA00023014"/>
    </source>
</evidence>
<dbReference type="InterPro" id="IPR017941">
    <property type="entry name" value="Rieske_2Fe-2S"/>
</dbReference>
<dbReference type="Pfam" id="PF00355">
    <property type="entry name" value="Rieske"/>
    <property type="match status" value="1"/>
</dbReference>
<sequence>MHYLCPSATLKEGHSRAFTLDGTQLFGVRRNGTVYLYRNSCPHRGISLNWDQDQFLDASGTLIQCAHHGAQFIIDSGECITGPCAGEWLEALGCQEDSQGVWLTE</sequence>
<evidence type="ECO:0000313" key="7">
    <source>
        <dbReference type="Proteomes" id="UP001380290"/>
    </source>
</evidence>
<gene>
    <name evidence="6" type="ORF">V7S98_18250</name>
</gene>
<keyword evidence="1" id="KW-0001">2Fe-2S</keyword>
<dbReference type="EMBL" id="JBBHLC010000065">
    <property type="protein sequence ID" value="MEJ5865162.1"/>
    <property type="molecule type" value="Genomic_DNA"/>
</dbReference>
<evidence type="ECO:0000259" key="5">
    <source>
        <dbReference type="PROSITE" id="PS51296"/>
    </source>
</evidence>
<proteinExistence type="predicted"/>